<accession>T0FF70</accession>
<gene>
    <name evidence="1" type="ORF">LEP1GSC059_0832</name>
</gene>
<reference evidence="1 2" key="1">
    <citation type="submission" date="2013-05" db="EMBL/GenBank/DDBJ databases">
        <authorList>
            <person name="Harkins D.M."/>
            <person name="Durkin A.S."/>
            <person name="Brinkac L.M."/>
            <person name="Haft D.H."/>
            <person name="Selengut J.D."/>
            <person name="Sanka R."/>
            <person name="DePew J."/>
            <person name="Purushe J."/>
            <person name="Hartskeerl R.A."/>
            <person name="Ahmed A."/>
            <person name="van der Linden H."/>
            <person name="Goris M.G.A."/>
            <person name="Vinetz J.M."/>
            <person name="Sutton G.G."/>
            <person name="Nierman W.C."/>
            <person name="Fouts D.E."/>
        </authorList>
    </citation>
    <scope>NUCLEOTIDE SEQUENCE [LARGE SCALE GENOMIC DNA]</scope>
    <source>
        <strain evidence="1 2">CZ214</strain>
    </source>
</reference>
<evidence type="ECO:0000313" key="1">
    <source>
        <dbReference type="EMBL" id="EQA71893.1"/>
    </source>
</evidence>
<proteinExistence type="predicted"/>
<name>T0FF70_9LEPT</name>
<dbReference type="AlphaFoldDB" id="T0FF70"/>
<sequence length="64" mass="7308">MFSSAYNAKGINARELQAMLSELKRLASIGARQIALNSSYNFKKFFIVGFAKLLQFFYFNTTET</sequence>
<protein>
    <submittedName>
        <fullName evidence="1">Uncharacterized protein</fullName>
    </submittedName>
</protein>
<dbReference type="Proteomes" id="UP000015442">
    <property type="component" value="Unassembled WGS sequence"/>
</dbReference>
<evidence type="ECO:0000313" key="2">
    <source>
        <dbReference type="Proteomes" id="UP000015442"/>
    </source>
</evidence>
<comment type="caution">
    <text evidence="1">The sequence shown here is derived from an EMBL/GenBank/DDBJ whole genome shotgun (WGS) entry which is preliminary data.</text>
</comment>
<dbReference type="EMBL" id="AKWY02000020">
    <property type="protein sequence ID" value="EQA71893.1"/>
    <property type="molecule type" value="Genomic_DNA"/>
</dbReference>
<organism evidence="1 2">
    <name type="scientific">Leptospira noguchii serovar Panama str. CZ214</name>
    <dbReference type="NCBI Taxonomy" id="1001595"/>
    <lineage>
        <taxon>Bacteria</taxon>
        <taxon>Pseudomonadati</taxon>
        <taxon>Spirochaetota</taxon>
        <taxon>Spirochaetia</taxon>
        <taxon>Leptospirales</taxon>
        <taxon>Leptospiraceae</taxon>
        <taxon>Leptospira</taxon>
    </lineage>
</organism>